<evidence type="ECO:0000313" key="3">
    <source>
        <dbReference type="Proteomes" id="UP000662572"/>
    </source>
</evidence>
<gene>
    <name evidence="2" type="ORF">GCM10011273_14800</name>
</gene>
<accession>A0A918URW6</accession>
<feature type="domain" description="Methyltransferase FkbM" evidence="1">
    <location>
        <begin position="175"/>
        <end position="315"/>
    </location>
</feature>
<evidence type="ECO:0000259" key="1">
    <source>
        <dbReference type="Pfam" id="PF05050"/>
    </source>
</evidence>
<dbReference type="Proteomes" id="UP000662572">
    <property type="component" value="Unassembled WGS sequence"/>
</dbReference>
<dbReference type="NCBIfam" id="TIGR01444">
    <property type="entry name" value="fkbM_fam"/>
    <property type="match status" value="1"/>
</dbReference>
<dbReference type="SUPFAM" id="SSF53335">
    <property type="entry name" value="S-adenosyl-L-methionine-dependent methyltransferases"/>
    <property type="match status" value="1"/>
</dbReference>
<dbReference type="InterPro" id="IPR006342">
    <property type="entry name" value="FkbM_mtfrase"/>
</dbReference>
<evidence type="ECO:0000313" key="2">
    <source>
        <dbReference type="EMBL" id="GGZ29766.1"/>
    </source>
</evidence>
<dbReference type="InterPro" id="IPR029063">
    <property type="entry name" value="SAM-dependent_MTases_sf"/>
</dbReference>
<dbReference type="EMBL" id="BMZB01000001">
    <property type="protein sequence ID" value="GGZ29766.1"/>
    <property type="molecule type" value="Genomic_DNA"/>
</dbReference>
<name>A0A918URW6_9CAUL</name>
<dbReference type="Pfam" id="PF05050">
    <property type="entry name" value="Methyltransf_21"/>
    <property type="match status" value="1"/>
</dbReference>
<protein>
    <recommendedName>
        <fullName evidence="1">Methyltransferase FkbM domain-containing protein</fullName>
    </recommendedName>
</protein>
<dbReference type="AlphaFoldDB" id="A0A918URW6"/>
<dbReference type="Gene3D" id="3.40.50.150">
    <property type="entry name" value="Vaccinia Virus protein VP39"/>
    <property type="match status" value="1"/>
</dbReference>
<comment type="caution">
    <text evidence="2">The sequence shown here is derived from an EMBL/GenBank/DDBJ whole genome shotgun (WGS) entry which is preliminary data.</text>
</comment>
<dbReference type="RefSeq" id="WP_189485729.1">
    <property type="nucleotide sequence ID" value="NZ_BMZB01000001.1"/>
</dbReference>
<keyword evidence="3" id="KW-1185">Reference proteome</keyword>
<sequence>MKTAIYGAGKSGRVLLGEMAQRGETADFFIDEFSPEPQVSGLPVKRMADIADKGDIRLMVSLHNGTPSATDIHTFLADSLSRQGFGEIHQWQDLALIYPALIDAVASHSVNPNEPGLKVFRDMLSDDISREILDTVIAFRQNFQGPLTGLPDQYAPYFPAGIDVFRGIKSLRFADCGAYDGDTIQSALKKSPVPVSWFAAFEPDPDIFERLCARIGGLKPQFEDTDFWLLPFGAWSKNDVLKFNALNTVCSSFMIGVETAPVTISVPVVSLDATLSASPPNFIKMDIEGAEIEAITGARHIIETYRPTLALSIYHLSHHLWEIPAMIKSYYPGYEMYLRHHSAFVPDTVLYCIAPDGPLVTG</sequence>
<reference evidence="2" key="2">
    <citation type="submission" date="2020-09" db="EMBL/GenBank/DDBJ databases">
        <authorList>
            <person name="Sun Q."/>
            <person name="Kim S."/>
        </authorList>
    </citation>
    <scope>NUCLEOTIDE SEQUENCE</scope>
    <source>
        <strain evidence="2">KCTC 32296</strain>
    </source>
</reference>
<reference evidence="2" key="1">
    <citation type="journal article" date="2014" name="Int. J. Syst. Evol. Microbiol.">
        <title>Complete genome sequence of Corynebacterium casei LMG S-19264T (=DSM 44701T), isolated from a smear-ripened cheese.</title>
        <authorList>
            <consortium name="US DOE Joint Genome Institute (JGI-PGF)"/>
            <person name="Walter F."/>
            <person name="Albersmeier A."/>
            <person name="Kalinowski J."/>
            <person name="Ruckert C."/>
        </authorList>
    </citation>
    <scope>NUCLEOTIDE SEQUENCE</scope>
    <source>
        <strain evidence="2">KCTC 32296</strain>
    </source>
</reference>
<proteinExistence type="predicted"/>
<organism evidence="2 3">
    <name type="scientific">Asticcacaulis endophyticus</name>
    <dbReference type="NCBI Taxonomy" id="1395890"/>
    <lineage>
        <taxon>Bacteria</taxon>
        <taxon>Pseudomonadati</taxon>
        <taxon>Pseudomonadota</taxon>
        <taxon>Alphaproteobacteria</taxon>
        <taxon>Caulobacterales</taxon>
        <taxon>Caulobacteraceae</taxon>
        <taxon>Asticcacaulis</taxon>
    </lineage>
</organism>